<evidence type="ECO:0000313" key="2">
    <source>
        <dbReference type="EMBL" id="RAV19497.1"/>
    </source>
</evidence>
<evidence type="ECO:0000313" key="3">
    <source>
        <dbReference type="Proteomes" id="UP000250369"/>
    </source>
</evidence>
<keyword evidence="3" id="KW-1185">Reference proteome</keyword>
<dbReference type="RefSeq" id="WP_113032858.1">
    <property type="nucleotide sequence ID" value="NZ_QMFB01000012.1"/>
</dbReference>
<reference evidence="2 3" key="1">
    <citation type="journal article" date="2009" name="Int. J. Syst. Evol. Microbiol.">
        <title>Paenibacillus contaminans sp. nov., isolated from a contaminated laboratory plate.</title>
        <authorList>
            <person name="Chou J.H."/>
            <person name="Lee J.H."/>
            <person name="Lin M.C."/>
            <person name="Chang P.S."/>
            <person name="Arun A.B."/>
            <person name="Young C.C."/>
            <person name="Chen W.M."/>
        </authorList>
    </citation>
    <scope>NUCLEOTIDE SEQUENCE [LARGE SCALE GENOMIC DNA]</scope>
    <source>
        <strain evidence="2 3">CKOBP-6</strain>
    </source>
</reference>
<feature type="region of interest" description="Disordered" evidence="1">
    <location>
        <begin position="72"/>
        <end position="109"/>
    </location>
</feature>
<dbReference type="OrthoDB" id="2679072at2"/>
<protein>
    <submittedName>
        <fullName evidence="2">Uncharacterized protein</fullName>
    </submittedName>
</protein>
<dbReference type="Proteomes" id="UP000250369">
    <property type="component" value="Unassembled WGS sequence"/>
</dbReference>
<accession>A0A329MNL3</accession>
<name>A0A329MNL3_9BACL</name>
<sequence length="109" mass="11894">MYTQEEMDAVLAQKADVVLALKRRMLGESGVKGLDVFDALPHIMGEDEKEISESITGLAETLPVLIRAAQARRTVDPNPGNGRRTAPKLPDPAAEARARFDRLKKAGKI</sequence>
<evidence type="ECO:0000256" key="1">
    <source>
        <dbReference type="SAM" id="MobiDB-lite"/>
    </source>
</evidence>
<dbReference type="AlphaFoldDB" id="A0A329MNL3"/>
<feature type="compositionally biased region" description="Basic and acidic residues" evidence="1">
    <location>
        <begin position="94"/>
        <end position="109"/>
    </location>
</feature>
<proteinExistence type="predicted"/>
<dbReference type="EMBL" id="QMFB01000012">
    <property type="protein sequence ID" value="RAV19497.1"/>
    <property type="molecule type" value="Genomic_DNA"/>
</dbReference>
<comment type="caution">
    <text evidence="2">The sequence shown here is derived from an EMBL/GenBank/DDBJ whole genome shotgun (WGS) entry which is preliminary data.</text>
</comment>
<gene>
    <name evidence="2" type="ORF">DQG23_21150</name>
</gene>
<organism evidence="2 3">
    <name type="scientific">Paenibacillus contaminans</name>
    <dbReference type="NCBI Taxonomy" id="450362"/>
    <lineage>
        <taxon>Bacteria</taxon>
        <taxon>Bacillati</taxon>
        <taxon>Bacillota</taxon>
        <taxon>Bacilli</taxon>
        <taxon>Bacillales</taxon>
        <taxon>Paenibacillaceae</taxon>
        <taxon>Paenibacillus</taxon>
    </lineage>
</organism>